<dbReference type="InterPro" id="IPR036250">
    <property type="entry name" value="AcylCo_DH-like_C"/>
</dbReference>
<evidence type="ECO:0000313" key="4">
    <source>
        <dbReference type="EMBL" id="ATA18732.1"/>
    </source>
</evidence>
<dbReference type="Pfam" id="PF08028">
    <property type="entry name" value="Acyl-CoA_dh_2"/>
    <property type="match status" value="1"/>
</dbReference>
<proteinExistence type="predicted"/>
<dbReference type="PANTHER" id="PTHR43884">
    <property type="entry name" value="ACYL-COA DEHYDROGENASE"/>
    <property type="match status" value="1"/>
</dbReference>
<dbReference type="Gene3D" id="1.20.140.10">
    <property type="entry name" value="Butyryl-CoA Dehydrogenase, subunit A, domain 3"/>
    <property type="match status" value="1"/>
</dbReference>
<keyword evidence="5" id="KW-1185">Reference proteome</keyword>
<protein>
    <submittedName>
        <fullName evidence="4">SfnB family sulfur acquisition oxidoreductase</fullName>
    </submittedName>
</protein>
<evidence type="ECO:0000313" key="5">
    <source>
        <dbReference type="Proteomes" id="UP000217182"/>
    </source>
</evidence>
<reference evidence="4 5" key="1">
    <citation type="submission" date="2016-01" db="EMBL/GenBank/DDBJ databases">
        <authorList>
            <person name="Oliw E.H."/>
        </authorList>
    </citation>
    <scope>NUCLEOTIDE SEQUENCE [LARGE SCALE GENOMIC DNA]</scope>
    <source>
        <strain evidence="4 5">FRB97</strain>
    </source>
</reference>
<dbReference type="Proteomes" id="UP000217182">
    <property type="component" value="Chromosome"/>
</dbReference>
<dbReference type="InterPro" id="IPR013107">
    <property type="entry name" value="Acyl-CoA_DH_C"/>
</dbReference>
<dbReference type="NCBIfam" id="TIGR04022">
    <property type="entry name" value="sulfur_SfnB"/>
    <property type="match status" value="1"/>
</dbReference>
<dbReference type="InterPro" id="IPR023922">
    <property type="entry name" value="S04_starv_induced_SfnB"/>
</dbReference>
<dbReference type="OrthoDB" id="571684at2"/>
<dbReference type="InterPro" id="IPR037069">
    <property type="entry name" value="AcylCoA_DH/ox_N_sf"/>
</dbReference>
<dbReference type="PIRSF" id="PIRSF016578">
    <property type="entry name" value="HsaA"/>
    <property type="match status" value="1"/>
</dbReference>
<gene>
    <name evidence="4" type="ORF">AWC35_04890</name>
</gene>
<organism evidence="4 5">
    <name type="scientific">Gibbsiella quercinecans</name>
    <dbReference type="NCBI Taxonomy" id="929813"/>
    <lineage>
        <taxon>Bacteria</taxon>
        <taxon>Pseudomonadati</taxon>
        <taxon>Pseudomonadota</taxon>
        <taxon>Gammaproteobacteria</taxon>
        <taxon>Enterobacterales</taxon>
        <taxon>Yersiniaceae</taxon>
        <taxon>Gibbsiella</taxon>
    </lineage>
</organism>
<dbReference type="RefSeq" id="WP_095845337.1">
    <property type="nucleotide sequence ID" value="NZ_CP014136.1"/>
</dbReference>
<name>A0A250AYG0_9GAMM</name>
<dbReference type="InterPro" id="IPR013786">
    <property type="entry name" value="AcylCoA_DH/ox_N"/>
</dbReference>
<dbReference type="KEGG" id="gqu:AWC35_04890"/>
<dbReference type="GO" id="GO:0006552">
    <property type="term" value="P:L-leucine catabolic process"/>
    <property type="evidence" value="ECO:0007669"/>
    <property type="project" value="TreeGrafter"/>
</dbReference>
<sequence length="401" mass="43758">MTYQPDTGEQATRIDSAEAAHQVAGQLAQQFRRGAGERDRQRQLPVDELRALFRSGLGAVTVPRAYGGIALPTAELAKLMTTLSEADASIGQIPQNHFYALEVLRVNGSEAQKQRLYAEVLAGAHFGNALAEFQAPAAHQRTTRVYRQQGNWLLEGRKFYATGALFADRIPTAAYNEQGSEQLVFVPRRAAGVQVIDDWSGFGQRTTGSGTVIFERCNVDEQDIVPFQAAFDRPTAVGPFAQILHAAIDQGIARAAFQDLLAFVRERSRPWPDAGVEKAGDDPLTLDRLGRLAARLQAGEALLALAGDAVDAAQQHSDAETVAVASVEVAKARAWTTELSLAAANLLFELSGSRATLQEYQLDRHWRNARTHTLHDPVRWKFPAIGNYVLNGVLPARRGTL</sequence>
<feature type="domain" description="Acyl-CoA dehydrogenase/oxidase N-terminal" evidence="2">
    <location>
        <begin position="23"/>
        <end position="123"/>
    </location>
</feature>
<dbReference type="AlphaFoldDB" id="A0A250AYG0"/>
<dbReference type="GO" id="GO:0008470">
    <property type="term" value="F:3-methylbutanoyl-CoA dehydrogenase activity"/>
    <property type="evidence" value="ECO:0007669"/>
    <property type="project" value="TreeGrafter"/>
</dbReference>
<feature type="domain" description="Acyl-CoA dehydrogenase C-terminal" evidence="3">
    <location>
        <begin position="244"/>
        <end position="376"/>
    </location>
</feature>
<dbReference type="InterPro" id="IPR046373">
    <property type="entry name" value="Acyl-CoA_Oxase/DH_mid-dom_sf"/>
</dbReference>
<evidence type="ECO:0000259" key="3">
    <source>
        <dbReference type="Pfam" id="PF08028"/>
    </source>
</evidence>
<dbReference type="Pfam" id="PF02771">
    <property type="entry name" value="Acyl-CoA_dh_N"/>
    <property type="match status" value="1"/>
</dbReference>
<dbReference type="SUPFAM" id="SSF47203">
    <property type="entry name" value="Acyl-CoA dehydrogenase C-terminal domain-like"/>
    <property type="match status" value="1"/>
</dbReference>
<evidence type="ECO:0000259" key="2">
    <source>
        <dbReference type="Pfam" id="PF02771"/>
    </source>
</evidence>
<evidence type="ECO:0000256" key="1">
    <source>
        <dbReference type="ARBA" id="ARBA00023002"/>
    </source>
</evidence>
<dbReference type="SUPFAM" id="SSF56645">
    <property type="entry name" value="Acyl-CoA dehydrogenase NM domain-like"/>
    <property type="match status" value="1"/>
</dbReference>
<dbReference type="EMBL" id="CP014136">
    <property type="protein sequence ID" value="ATA18732.1"/>
    <property type="molecule type" value="Genomic_DNA"/>
</dbReference>
<keyword evidence="1" id="KW-0560">Oxidoreductase</keyword>
<dbReference type="Gene3D" id="1.10.540.10">
    <property type="entry name" value="Acyl-CoA dehydrogenase/oxidase, N-terminal domain"/>
    <property type="match status" value="1"/>
</dbReference>
<dbReference type="PANTHER" id="PTHR43884:SF12">
    <property type="entry name" value="ISOVALERYL-COA DEHYDROGENASE, MITOCHONDRIAL-RELATED"/>
    <property type="match status" value="1"/>
</dbReference>
<dbReference type="Gene3D" id="2.40.110.10">
    <property type="entry name" value="Butyryl-CoA Dehydrogenase, subunit A, domain 2"/>
    <property type="match status" value="1"/>
</dbReference>
<dbReference type="GO" id="GO:0050660">
    <property type="term" value="F:flavin adenine dinucleotide binding"/>
    <property type="evidence" value="ECO:0007669"/>
    <property type="project" value="InterPro"/>
</dbReference>
<dbReference type="InterPro" id="IPR009100">
    <property type="entry name" value="AcylCoA_DH/oxidase_NM_dom_sf"/>
</dbReference>
<accession>A0A250AYG0</accession>